<gene>
    <name evidence="1" type="ORF">OBO34_08335</name>
</gene>
<dbReference type="EMBL" id="JAOSHN010000003">
    <property type="protein sequence ID" value="MCU7378363.1"/>
    <property type="molecule type" value="Genomic_DNA"/>
</dbReference>
<comment type="caution">
    <text evidence="1">The sequence shown here is derived from an EMBL/GenBank/DDBJ whole genome shotgun (WGS) entry which is preliminary data.</text>
</comment>
<dbReference type="InterPro" id="IPR019271">
    <property type="entry name" value="DUF2284_metal-binding"/>
</dbReference>
<proteinExistence type="predicted"/>
<dbReference type="Pfam" id="PF10050">
    <property type="entry name" value="DUF2284"/>
    <property type="match status" value="1"/>
</dbReference>
<sequence>MYTTKRHCMSVGIEEYLDGYVNIEEFLTYCQTCPNYQTFWACPPFDFSPIDYWKQFETLDLYAEEIIFDEAHAGKKFDQEEMDRIIDDSLKQVKKQLTEELYEIERQTPGSVSLSAGSCELCQGNCTRKDKEACRFPDKMRYSIEALGGNVGLTINKLMGIELEWIREGVLPGRFVLVCGLLKNSK</sequence>
<name>A0A9J6QU54_9FIRM</name>
<keyword evidence="2" id="KW-1185">Reference proteome</keyword>
<dbReference type="Proteomes" id="UP001065549">
    <property type="component" value="Unassembled WGS sequence"/>
</dbReference>
<protein>
    <submittedName>
        <fullName evidence="1">DUF2284 domain-containing protein</fullName>
    </submittedName>
</protein>
<accession>A0A9J6QU54</accession>
<dbReference type="AlphaFoldDB" id="A0A9J6QU54"/>
<dbReference type="RefSeq" id="WP_148398581.1">
    <property type="nucleotide sequence ID" value="NZ_JAOSHN010000003.1"/>
</dbReference>
<evidence type="ECO:0000313" key="1">
    <source>
        <dbReference type="EMBL" id="MCU7378363.1"/>
    </source>
</evidence>
<evidence type="ECO:0000313" key="2">
    <source>
        <dbReference type="Proteomes" id="UP001065549"/>
    </source>
</evidence>
<organism evidence="1 2">
    <name type="scientific">Hominibacterium faecale</name>
    <dbReference type="NCBI Taxonomy" id="2839743"/>
    <lineage>
        <taxon>Bacteria</taxon>
        <taxon>Bacillati</taxon>
        <taxon>Bacillota</taxon>
        <taxon>Clostridia</taxon>
        <taxon>Peptostreptococcales</taxon>
        <taxon>Anaerovoracaceae</taxon>
        <taxon>Hominibacterium</taxon>
    </lineage>
</organism>
<reference evidence="1" key="1">
    <citation type="submission" date="2022-09" db="EMBL/GenBank/DDBJ databases">
        <title>Culturomic study of gut microbiota in children with autism spectrum disorder.</title>
        <authorList>
            <person name="Efimov B.A."/>
            <person name="Chaplin A.V."/>
            <person name="Sokolova S.R."/>
            <person name="Pikina A.P."/>
            <person name="Korzhanova M."/>
            <person name="Belova V."/>
            <person name="Korostin D."/>
        </authorList>
    </citation>
    <scope>NUCLEOTIDE SEQUENCE</scope>
    <source>
        <strain evidence="1">ASD5510</strain>
    </source>
</reference>